<dbReference type="Proteomes" id="UP000243205">
    <property type="component" value="Unassembled WGS sequence"/>
</dbReference>
<evidence type="ECO:0000256" key="5">
    <source>
        <dbReference type="ARBA" id="ARBA00022642"/>
    </source>
</evidence>
<dbReference type="GO" id="GO:0008987">
    <property type="term" value="F:quinolinate synthetase A activity"/>
    <property type="evidence" value="ECO:0007669"/>
    <property type="project" value="UniProtKB-UniRule"/>
</dbReference>
<dbReference type="PANTHER" id="PTHR30573:SF0">
    <property type="entry name" value="QUINOLINATE SYNTHASE, CHLOROPLASTIC"/>
    <property type="match status" value="1"/>
</dbReference>
<dbReference type="InterPro" id="IPR036094">
    <property type="entry name" value="NadA_sf"/>
</dbReference>
<protein>
    <recommendedName>
        <fullName evidence="3 10">Quinolinate synthase</fullName>
        <ecNumber evidence="3 10">2.5.1.72</ecNumber>
    </recommendedName>
</protein>
<keyword evidence="5" id="KW-0662">Pyridine nucleotide biosynthesis</keyword>
<keyword evidence="12" id="KW-1185">Reference proteome</keyword>
<evidence type="ECO:0000256" key="9">
    <source>
        <dbReference type="ARBA" id="ARBA00023014"/>
    </source>
</evidence>
<organism evidence="11 12">
    <name type="scientific">Desulfuromonas thiophila</name>
    <dbReference type="NCBI Taxonomy" id="57664"/>
    <lineage>
        <taxon>Bacteria</taxon>
        <taxon>Pseudomonadati</taxon>
        <taxon>Thermodesulfobacteriota</taxon>
        <taxon>Desulfuromonadia</taxon>
        <taxon>Desulfuromonadales</taxon>
        <taxon>Desulfuromonadaceae</taxon>
        <taxon>Desulfuromonas</taxon>
    </lineage>
</organism>
<dbReference type="Pfam" id="PF02445">
    <property type="entry name" value="NadA"/>
    <property type="match status" value="1"/>
</dbReference>
<keyword evidence="8" id="KW-0408">Iron</keyword>
<dbReference type="AlphaFoldDB" id="A0A1G7E866"/>
<gene>
    <name evidence="11" type="ORF">SAMN05661003_11826</name>
</gene>
<dbReference type="RefSeq" id="WP_092080108.1">
    <property type="nucleotide sequence ID" value="NZ_CALFZY010000034.1"/>
</dbReference>
<evidence type="ECO:0000256" key="1">
    <source>
        <dbReference type="ARBA" id="ARBA00001966"/>
    </source>
</evidence>
<comment type="pathway">
    <text evidence="2">Cofactor biosynthesis; NAD(+) biosynthesis; quinolinate from iminoaspartate: step 1/1.</text>
</comment>
<accession>A0A1G7E866</accession>
<dbReference type="EMBL" id="FNAQ01000018">
    <property type="protein sequence ID" value="SDE59615.1"/>
    <property type="molecule type" value="Genomic_DNA"/>
</dbReference>
<evidence type="ECO:0000256" key="10">
    <source>
        <dbReference type="NCBIfam" id="TIGR00550"/>
    </source>
</evidence>
<reference evidence="12" key="1">
    <citation type="submission" date="2016-10" db="EMBL/GenBank/DDBJ databases">
        <authorList>
            <person name="Varghese N."/>
            <person name="Submissions S."/>
        </authorList>
    </citation>
    <scope>NUCLEOTIDE SEQUENCE [LARGE SCALE GENOMIC DNA]</scope>
    <source>
        <strain evidence="12">DSM 8987</strain>
    </source>
</reference>
<dbReference type="PANTHER" id="PTHR30573">
    <property type="entry name" value="QUINOLINATE SYNTHETASE A"/>
    <property type="match status" value="1"/>
</dbReference>
<dbReference type="GO" id="GO:0005829">
    <property type="term" value="C:cytosol"/>
    <property type="evidence" value="ECO:0007669"/>
    <property type="project" value="TreeGrafter"/>
</dbReference>
<name>A0A1G7E866_9BACT</name>
<dbReference type="GO" id="GO:0051539">
    <property type="term" value="F:4 iron, 4 sulfur cluster binding"/>
    <property type="evidence" value="ECO:0007669"/>
    <property type="project" value="UniProtKB-KW"/>
</dbReference>
<dbReference type="InterPro" id="IPR003473">
    <property type="entry name" value="NadA"/>
</dbReference>
<evidence type="ECO:0000256" key="7">
    <source>
        <dbReference type="ARBA" id="ARBA00022723"/>
    </source>
</evidence>
<dbReference type="UniPathway" id="UPA00253">
    <property type="reaction ID" value="UER00327"/>
</dbReference>
<keyword evidence="4" id="KW-0004">4Fe-4S</keyword>
<evidence type="ECO:0000313" key="12">
    <source>
        <dbReference type="Proteomes" id="UP000243205"/>
    </source>
</evidence>
<sequence length="304" mass="33297">MEQQHQIDRIRQLARQRDALILAHNYQPEVIQQLADITGDSLALSLEAARTSKPVIVFCGVHFMAESAAVLAPQKLVLLPNAQAGCPMADMITPEDVARLRAEHPTAAVVAYVNTSAATKAASDICCTSANAVTVVNSLSEKEVILIPDRNLGRYIASRVDKICHIWDGCCPVHDELPAQALAAVKRQYPQAPVLAHPECTPSVLAQADAILSTGGMLQHVRTAAEQQFIIATERGIAVQLQKDNPAKEFIFPDYPFICEDMKRTSLDDVERCLQLLQPRIRVAEPVCSAARRALERMLAIPRD</sequence>
<dbReference type="GO" id="GO:0034628">
    <property type="term" value="P:'de novo' NAD+ biosynthetic process from L-aspartate"/>
    <property type="evidence" value="ECO:0007669"/>
    <property type="project" value="TreeGrafter"/>
</dbReference>
<evidence type="ECO:0000256" key="4">
    <source>
        <dbReference type="ARBA" id="ARBA00022485"/>
    </source>
</evidence>
<dbReference type="EC" id="2.5.1.72" evidence="3 10"/>
<dbReference type="SUPFAM" id="SSF142754">
    <property type="entry name" value="NadA-like"/>
    <property type="match status" value="1"/>
</dbReference>
<evidence type="ECO:0000256" key="3">
    <source>
        <dbReference type="ARBA" id="ARBA00012669"/>
    </source>
</evidence>
<comment type="cofactor">
    <cofactor evidence="1">
        <name>[4Fe-4S] cluster</name>
        <dbReference type="ChEBI" id="CHEBI:49883"/>
    </cofactor>
</comment>
<dbReference type="NCBIfam" id="NF006878">
    <property type="entry name" value="PRK09375.1-2"/>
    <property type="match status" value="1"/>
</dbReference>
<dbReference type="GO" id="GO:0046872">
    <property type="term" value="F:metal ion binding"/>
    <property type="evidence" value="ECO:0007669"/>
    <property type="project" value="UniProtKB-KW"/>
</dbReference>
<dbReference type="Gene3D" id="3.40.50.10800">
    <property type="entry name" value="NadA-like"/>
    <property type="match status" value="3"/>
</dbReference>
<keyword evidence="9" id="KW-0411">Iron-sulfur</keyword>
<evidence type="ECO:0000256" key="6">
    <source>
        <dbReference type="ARBA" id="ARBA00022679"/>
    </source>
</evidence>
<keyword evidence="6" id="KW-0808">Transferase</keyword>
<dbReference type="NCBIfam" id="TIGR00550">
    <property type="entry name" value="nadA"/>
    <property type="match status" value="1"/>
</dbReference>
<keyword evidence="7" id="KW-0479">Metal-binding</keyword>
<evidence type="ECO:0000256" key="8">
    <source>
        <dbReference type="ARBA" id="ARBA00023004"/>
    </source>
</evidence>
<dbReference type="OrthoDB" id="9801204at2"/>
<evidence type="ECO:0000313" key="11">
    <source>
        <dbReference type="EMBL" id="SDE59615.1"/>
    </source>
</evidence>
<proteinExistence type="predicted"/>
<dbReference type="STRING" id="57664.SAMN05661003_11826"/>
<evidence type="ECO:0000256" key="2">
    <source>
        <dbReference type="ARBA" id="ARBA00005065"/>
    </source>
</evidence>